<keyword evidence="4 6" id="KW-1133">Transmembrane helix</keyword>
<accession>A0ABP7K742</accession>
<protein>
    <recommendedName>
        <fullName evidence="9">FUSC family protein</fullName>
    </recommendedName>
</protein>
<sequence length="348" mass="37872">MTARFQSNNRVPLLQAVKTSVATVLAWFLAQLLLPGAGLPIFAAIAALLVVQPSINQSLGKAIERTLGVVGGVLVAYGIGLLFGTSSWIVLLAVVVCIFLAWAFRLNPGSSNQVPISAMLVLSIGATTPAYALDRIIETCIGAGIALVVNILIVPPVLLTPAHDSLTLLAREVAHTLDRVAIALRSPQTNAALAEMMIEARLLRPMLVSAEKAIVQAEESLTLNPRQASYRTALDAEIVRYERLRALVTRSIGMVRALHDHYDHTLHREPTVQALSLELERAAHDLRLLARQDERPDERVSVEEDWELADDPALTAPLVIAAPPPQHWILIGSLMEDLRRVREEITGE</sequence>
<dbReference type="EMBL" id="BAABCN010000002">
    <property type="protein sequence ID" value="GAA3866003.1"/>
    <property type="molecule type" value="Genomic_DNA"/>
</dbReference>
<comment type="caution">
    <text evidence="7">The sequence shown here is derived from an EMBL/GenBank/DDBJ whole genome shotgun (WGS) entry which is preliminary data.</text>
</comment>
<dbReference type="InterPro" id="IPR010343">
    <property type="entry name" value="ArAE_1"/>
</dbReference>
<evidence type="ECO:0000256" key="1">
    <source>
        <dbReference type="ARBA" id="ARBA00004651"/>
    </source>
</evidence>
<evidence type="ECO:0000256" key="3">
    <source>
        <dbReference type="ARBA" id="ARBA00022692"/>
    </source>
</evidence>
<keyword evidence="5 6" id="KW-0472">Membrane</keyword>
<evidence type="ECO:0000256" key="2">
    <source>
        <dbReference type="ARBA" id="ARBA00022475"/>
    </source>
</evidence>
<dbReference type="Pfam" id="PF06081">
    <property type="entry name" value="ArAE_1"/>
    <property type="match status" value="1"/>
</dbReference>
<reference evidence="8" key="1">
    <citation type="journal article" date="2019" name="Int. J. Syst. Evol. Microbiol.">
        <title>The Global Catalogue of Microorganisms (GCM) 10K type strain sequencing project: providing services to taxonomists for standard genome sequencing and annotation.</title>
        <authorList>
            <consortium name="The Broad Institute Genomics Platform"/>
            <consortium name="The Broad Institute Genome Sequencing Center for Infectious Disease"/>
            <person name="Wu L."/>
            <person name="Ma J."/>
        </authorList>
    </citation>
    <scope>NUCLEOTIDE SEQUENCE [LARGE SCALE GENOMIC DNA]</scope>
    <source>
        <strain evidence="8">JCM 17021</strain>
    </source>
</reference>
<feature type="transmembrane region" description="Helical" evidence="6">
    <location>
        <begin position="72"/>
        <end position="102"/>
    </location>
</feature>
<keyword evidence="3 6" id="KW-0812">Transmembrane</keyword>
<gene>
    <name evidence="7" type="ORF">GCM10022381_07110</name>
</gene>
<comment type="subcellular location">
    <subcellularLocation>
        <location evidence="1">Cell membrane</location>
        <topology evidence="1">Multi-pass membrane protein</topology>
    </subcellularLocation>
</comment>
<feature type="transmembrane region" description="Helical" evidence="6">
    <location>
        <begin position="114"/>
        <end position="133"/>
    </location>
</feature>
<keyword evidence="2" id="KW-1003">Cell membrane</keyword>
<proteinExistence type="predicted"/>
<dbReference type="PANTHER" id="PTHR30509:SF9">
    <property type="entry name" value="MULTIDRUG RESISTANCE PROTEIN MDTO"/>
    <property type="match status" value="1"/>
</dbReference>
<evidence type="ECO:0000256" key="4">
    <source>
        <dbReference type="ARBA" id="ARBA00022989"/>
    </source>
</evidence>
<evidence type="ECO:0000313" key="7">
    <source>
        <dbReference type="EMBL" id="GAA3866003.1"/>
    </source>
</evidence>
<name>A0ABP7K742_9MICO</name>
<evidence type="ECO:0008006" key="9">
    <source>
        <dbReference type="Google" id="ProtNLM"/>
    </source>
</evidence>
<evidence type="ECO:0000313" key="8">
    <source>
        <dbReference type="Proteomes" id="UP001501803"/>
    </source>
</evidence>
<dbReference type="Proteomes" id="UP001501803">
    <property type="component" value="Unassembled WGS sequence"/>
</dbReference>
<keyword evidence="8" id="KW-1185">Reference proteome</keyword>
<dbReference type="PANTHER" id="PTHR30509">
    <property type="entry name" value="P-HYDROXYBENZOIC ACID EFFLUX PUMP SUBUNIT-RELATED"/>
    <property type="match status" value="1"/>
</dbReference>
<organism evidence="7 8">
    <name type="scientific">Leifsonia kafniensis</name>
    <dbReference type="NCBI Taxonomy" id="475957"/>
    <lineage>
        <taxon>Bacteria</taxon>
        <taxon>Bacillati</taxon>
        <taxon>Actinomycetota</taxon>
        <taxon>Actinomycetes</taxon>
        <taxon>Micrococcales</taxon>
        <taxon>Microbacteriaceae</taxon>
        <taxon>Leifsonia</taxon>
    </lineage>
</organism>
<feature type="transmembrane region" description="Helical" evidence="6">
    <location>
        <begin position="24"/>
        <end position="51"/>
    </location>
</feature>
<evidence type="ECO:0000256" key="5">
    <source>
        <dbReference type="ARBA" id="ARBA00023136"/>
    </source>
</evidence>
<feature type="transmembrane region" description="Helical" evidence="6">
    <location>
        <begin position="140"/>
        <end position="159"/>
    </location>
</feature>
<evidence type="ECO:0000256" key="6">
    <source>
        <dbReference type="SAM" id="Phobius"/>
    </source>
</evidence>